<reference evidence="1 2" key="1">
    <citation type="journal article" date="2013" name="Int. J. Food Microbiol.">
        <title>Expanding the diversity of oenococcal bacteriophages: insights into a novel group based on the integrase sequence.</title>
        <authorList>
            <person name="Jaomanjaka F."/>
            <person name="Ballestra P."/>
            <person name="Dols-Lafargue M."/>
            <person name="Le Marrec C."/>
        </authorList>
    </citation>
    <scope>NUCLEOTIDE SEQUENCE [LARGE SCALE GENOMIC DNA]</scope>
</reference>
<dbReference type="GeneID" id="18499608"/>
<proteinExistence type="predicted"/>
<dbReference type="RefSeq" id="YP_009005169.1">
    <property type="nucleotide sequence ID" value="NC_023559.1"/>
</dbReference>
<sequence length="162" mass="18808">MKGELMDQIDLLDRADYYATIENVRSFFKHNRAKPSKFDRLLARAGSSTDDLKSQIWSDMPKSISIDNSQEIKIESQIMARDEVNACIRALLSIPWKYRRFLVSYYIDNPSDKQWTDVAAGYGFSRSGANDLLNKALFWFADAYLGEHDFHVYLTKFSENEK</sequence>
<accession>V9QKI3</accession>
<organism evidence="1 2">
    <name type="scientific">Oenococcus phage phi9805</name>
    <dbReference type="NCBI Taxonomy" id="1435411"/>
    <lineage>
        <taxon>Viruses</taxon>
        <taxon>Duplodnaviria</taxon>
        <taxon>Heunggongvirae</taxon>
        <taxon>Uroviricota</taxon>
        <taxon>Caudoviricetes</taxon>
        <taxon>Sozzivirus</taxon>
        <taxon>Sozzivirus sv9805</taxon>
    </lineage>
</organism>
<protein>
    <submittedName>
        <fullName evidence="1">Uncharacterized protein</fullName>
    </submittedName>
</protein>
<dbReference type="Proteomes" id="UP000018880">
    <property type="component" value="Genome"/>
</dbReference>
<dbReference type="EMBL" id="KF147927">
    <property type="protein sequence ID" value="AHC30323.1"/>
    <property type="molecule type" value="Genomic_DNA"/>
</dbReference>
<evidence type="ECO:0000313" key="2">
    <source>
        <dbReference type="Proteomes" id="UP000018880"/>
    </source>
</evidence>
<evidence type="ECO:0000313" key="1">
    <source>
        <dbReference type="EMBL" id="AHC30323.1"/>
    </source>
</evidence>
<name>V9QKI3_9CAUD</name>
<keyword evidence="2" id="KW-1185">Reference proteome</keyword>
<dbReference type="KEGG" id="vg:18499608"/>